<dbReference type="RefSeq" id="XP_018714747.1">
    <property type="nucleotide sequence ID" value="XM_018854183.1"/>
</dbReference>
<feature type="region of interest" description="Disordered" evidence="1">
    <location>
        <begin position="226"/>
        <end position="272"/>
    </location>
</feature>
<feature type="region of interest" description="Disordered" evidence="1">
    <location>
        <begin position="341"/>
        <end position="542"/>
    </location>
</feature>
<name>A0A1A0HJU1_9ASCO</name>
<feature type="compositionally biased region" description="Basic residues" evidence="1">
    <location>
        <begin position="488"/>
        <end position="500"/>
    </location>
</feature>
<dbReference type="AlphaFoldDB" id="A0A1A0HJU1"/>
<evidence type="ECO:0000313" key="3">
    <source>
        <dbReference type="Proteomes" id="UP000092555"/>
    </source>
</evidence>
<feature type="compositionally biased region" description="Polar residues" evidence="1">
    <location>
        <begin position="436"/>
        <end position="448"/>
    </location>
</feature>
<organism evidence="2 3">
    <name type="scientific">Metschnikowia bicuspidata var. bicuspidata NRRL YB-4993</name>
    <dbReference type="NCBI Taxonomy" id="869754"/>
    <lineage>
        <taxon>Eukaryota</taxon>
        <taxon>Fungi</taxon>
        <taxon>Dikarya</taxon>
        <taxon>Ascomycota</taxon>
        <taxon>Saccharomycotina</taxon>
        <taxon>Pichiomycetes</taxon>
        <taxon>Metschnikowiaceae</taxon>
        <taxon>Metschnikowia</taxon>
    </lineage>
</organism>
<feature type="compositionally biased region" description="Polar residues" evidence="1">
    <location>
        <begin position="382"/>
        <end position="391"/>
    </location>
</feature>
<evidence type="ECO:0000313" key="2">
    <source>
        <dbReference type="EMBL" id="OBA24266.1"/>
    </source>
</evidence>
<dbReference type="EMBL" id="LXTC01000001">
    <property type="protein sequence ID" value="OBA24266.1"/>
    <property type="molecule type" value="Genomic_DNA"/>
</dbReference>
<dbReference type="Proteomes" id="UP000092555">
    <property type="component" value="Unassembled WGS sequence"/>
</dbReference>
<reference evidence="2 3" key="1">
    <citation type="submission" date="2016-05" db="EMBL/GenBank/DDBJ databases">
        <title>Comparative genomics of biotechnologically important yeasts.</title>
        <authorList>
            <consortium name="DOE Joint Genome Institute"/>
            <person name="Riley R."/>
            <person name="Haridas S."/>
            <person name="Wolfe K.H."/>
            <person name="Lopes M.R."/>
            <person name="Hittinger C.T."/>
            <person name="Goker M."/>
            <person name="Salamov A."/>
            <person name="Wisecaver J."/>
            <person name="Long T.M."/>
            <person name="Aerts A.L."/>
            <person name="Barry K."/>
            <person name="Choi C."/>
            <person name="Clum A."/>
            <person name="Coughlan A.Y."/>
            <person name="Deshpande S."/>
            <person name="Douglass A.P."/>
            <person name="Hanson S.J."/>
            <person name="Klenk H.-P."/>
            <person name="LaButti K."/>
            <person name="Lapidus A."/>
            <person name="Lindquist E."/>
            <person name="Lipzen A."/>
            <person name="Meier-kolthoff J.P."/>
            <person name="Ohm R.A."/>
            <person name="Otillar R.P."/>
            <person name="Pangilinan J."/>
            <person name="Peng Y."/>
            <person name="Rokas A."/>
            <person name="Rosa C.A."/>
            <person name="Scheuner C."/>
            <person name="Sibirny A.A."/>
            <person name="Slot J.C."/>
            <person name="Stielow J.B."/>
            <person name="Sun H."/>
            <person name="Kurtzman C.P."/>
            <person name="Blackwell M."/>
            <person name="Grigoriev I.V."/>
            <person name="Jeffries T.W."/>
        </authorList>
    </citation>
    <scope>NUCLEOTIDE SEQUENCE [LARGE SCALE GENOMIC DNA]</scope>
    <source>
        <strain evidence="2 3">NRRL YB-4993</strain>
    </source>
</reference>
<feature type="compositionally biased region" description="Basic and acidic residues" evidence="1">
    <location>
        <begin position="421"/>
        <end position="432"/>
    </location>
</feature>
<sequence>MAIEASAGLDQRNIDRAPPRPSSEASPGFPGMIRRIVDRILPFMLGPNEENSKIGISEELLPEPSNNNEKPGFLGKRLVGLRGKASDNRKNNNKGNESQQEKNQLPYEDASESDIEITGSFYPEEADASSPGFANKIAPLREHHSLEKSRTPAQHADISSPYMLPRSFNEQRIPRKRKRFKAFERNTKHVIINPSSESDDEGADSDIQTLLLAVTGKPTVKKTANSILNSSNCSPKNDTSGKLTHAKPSVPKPYLPVPSSEADERSSGESDFDSSMAEYVVLGSSLFRACEADLINEHREAANEQFELCQKDWVMDTRDPDEVLKELRAFMRREKHVSVRGQQDAPALETFPSPTQQVDHINQEVAVRSDVAVRKSSEEETAQTSPKTSFQRPKDENEDNDACPKVFEDEPCQDASNAFPAHEKTTSPKETEIPNLHSSSSILRTSTPPEEIQHEAPSKVEGATTEQVSQVKDNLSSEAPAPDDNSKRQSKRGLRNKKRKSGSERKMWRQQKKTRVTKPNDSDANLEEPGEVEVPDGKQSLSIPSSQALAPVQDPLSPLASKTSRKLLAATQGQNETESCLDGTHIKKAYSPIMFCGSSSNVLNQALREYGEGSEFSVTDNIKTSFGDNLLQGAHTISDTTLLGPSQSTSTQSNPQKLLPSIASVDHDCLKSSLRLFHGHSENPEVISISLGSSRRESIISIDSLEESGNSLVLRLKHLASLSQLLHDITIHDTVIPNSSQSVQASQQRNPMTSQIAVNSSQDVDSDNTISSLVEQLSQIRALSLSKNCEELALNNKSFAEIIREKFIEAGNNFSGFGIDSDYSGLIS</sequence>
<keyword evidence="3" id="KW-1185">Reference proteome</keyword>
<proteinExistence type="predicted"/>
<accession>A0A1A0HJU1</accession>
<feature type="region of interest" description="Disordered" evidence="1">
    <location>
        <begin position="55"/>
        <end position="112"/>
    </location>
</feature>
<feature type="region of interest" description="Disordered" evidence="1">
    <location>
        <begin position="145"/>
        <end position="173"/>
    </location>
</feature>
<dbReference type="GeneID" id="30027159"/>
<gene>
    <name evidence="2" type="ORF">METBIDRAFT_121629</name>
</gene>
<evidence type="ECO:0000256" key="1">
    <source>
        <dbReference type="SAM" id="MobiDB-lite"/>
    </source>
</evidence>
<comment type="caution">
    <text evidence="2">The sequence shown here is derived from an EMBL/GenBank/DDBJ whole genome shotgun (WGS) entry which is preliminary data.</text>
</comment>
<protein>
    <submittedName>
        <fullName evidence="2">Uncharacterized protein</fullName>
    </submittedName>
</protein>
<feature type="compositionally biased region" description="Polar residues" evidence="1">
    <location>
        <begin position="93"/>
        <end position="103"/>
    </location>
</feature>
<dbReference type="OrthoDB" id="10683352at2759"/>
<feature type="compositionally biased region" description="Polar residues" evidence="1">
    <location>
        <begin position="464"/>
        <end position="477"/>
    </location>
</feature>
<feature type="compositionally biased region" description="Low complexity" evidence="1">
    <location>
        <begin position="57"/>
        <end position="69"/>
    </location>
</feature>
<feature type="region of interest" description="Disordered" evidence="1">
    <location>
        <begin position="1"/>
        <end position="31"/>
    </location>
</feature>
<feature type="compositionally biased region" description="Polar residues" evidence="1">
    <location>
        <begin position="226"/>
        <end position="242"/>
    </location>
</feature>
<feature type="compositionally biased region" description="Acidic residues" evidence="1">
    <location>
        <begin position="524"/>
        <end position="534"/>
    </location>
</feature>